<dbReference type="PRINTS" id="PR00111">
    <property type="entry name" value="ABHYDROLASE"/>
</dbReference>
<name>A0ABZ2REL7_ECTME</name>
<dbReference type="InterPro" id="IPR000073">
    <property type="entry name" value="AB_hydrolase_1"/>
</dbReference>
<organism evidence="2 3">
    <name type="scientific">Ectopseudomonas mendocina</name>
    <name type="common">Pseudomonas mendocina</name>
    <dbReference type="NCBI Taxonomy" id="300"/>
    <lineage>
        <taxon>Bacteria</taxon>
        <taxon>Pseudomonadati</taxon>
        <taxon>Pseudomonadota</taxon>
        <taxon>Gammaproteobacteria</taxon>
        <taxon>Pseudomonadales</taxon>
        <taxon>Pseudomonadaceae</taxon>
        <taxon>Ectopseudomonas</taxon>
    </lineage>
</organism>
<dbReference type="PANTHER" id="PTHR43798:SF33">
    <property type="entry name" value="HYDROLASE, PUTATIVE (AFU_ORTHOLOGUE AFUA_2G14860)-RELATED"/>
    <property type="match status" value="1"/>
</dbReference>
<protein>
    <submittedName>
        <fullName evidence="2">Alpha/beta hydrolase</fullName>
    </submittedName>
</protein>
<dbReference type="InterPro" id="IPR050266">
    <property type="entry name" value="AB_hydrolase_sf"/>
</dbReference>
<dbReference type="Pfam" id="PF00561">
    <property type="entry name" value="Abhydrolase_1"/>
    <property type="match status" value="1"/>
</dbReference>
<evidence type="ECO:0000259" key="1">
    <source>
        <dbReference type="Pfam" id="PF00561"/>
    </source>
</evidence>
<dbReference type="Proteomes" id="UP001476583">
    <property type="component" value="Chromosome"/>
</dbReference>
<evidence type="ECO:0000313" key="3">
    <source>
        <dbReference type="Proteomes" id="UP001476583"/>
    </source>
</evidence>
<evidence type="ECO:0000313" key="2">
    <source>
        <dbReference type="EMBL" id="WXL25470.1"/>
    </source>
</evidence>
<keyword evidence="2" id="KW-0378">Hydrolase</keyword>
<dbReference type="PANTHER" id="PTHR43798">
    <property type="entry name" value="MONOACYLGLYCEROL LIPASE"/>
    <property type="match status" value="1"/>
</dbReference>
<sequence>MTQYQSIWKHLFRTPHQLAWIDVKGVSTRYLEAGKADAPVVILLHGATGSLEYFCANIAALSEHFRVIAVDMMGNGLTEAPDYPYTPSVYRTHVRDFMDAMNIDKASFIGVALGSAIAIHMAHYHPERVNKVVMVSPGAIVVNEEEVGKFISGVKERRGAATENLTWENVEKIVSALFYNPEKSLMPDLVSARLDCYECDNLQTRMANMMSSAQPEQFLTHDQWRALQTPVLVTAAVSIQHMFVDNARKIAELAPNATLIEIPECRIWAHYEQAELFNKAAIEYLSA</sequence>
<dbReference type="Gene3D" id="3.40.50.1820">
    <property type="entry name" value="alpha/beta hydrolase"/>
    <property type="match status" value="1"/>
</dbReference>
<dbReference type="EMBL" id="CP148074">
    <property type="protein sequence ID" value="WXL25470.1"/>
    <property type="molecule type" value="Genomic_DNA"/>
</dbReference>
<dbReference type="GO" id="GO:0016787">
    <property type="term" value="F:hydrolase activity"/>
    <property type="evidence" value="ECO:0007669"/>
    <property type="project" value="UniProtKB-KW"/>
</dbReference>
<gene>
    <name evidence="2" type="ORF">WG219_19570</name>
</gene>
<proteinExistence type="predicted"/>
<reference evidence="2 3" key="1">
    <citation type="submission" date="2024-03" db="EMBL/GenBank/DDBJ databases">
        <title>Complete genome of BD2.</title>
        <authorList>
            <person name="Cao G."/>
        </authorList>
    </citation>
    <scope>NUCLEOTIDE SEQUENCE [LARGE SCALE GENOMIC DNA]</scope>
    <source>
        <strain evidence="2 3">BD2</strain>
    </source>
</reference>
<feature type="domain" description="AB hydrolase-1" evidence="1">
    <location>
        <begin position="39"/>
        <end position="272"/>
    </location>
</feature>
<keyword evidence="3" id="KW-1185">Reference proteome</keyword>
<accession>A0ABZ2REL7</accession>
<dbReference type="SUPFAM" id="SSF53474">
    <property type="entry name" value="alpha/beta-Hydrolases"/>
    <property type="match status" value="1"/>
</dbReference>
<dbReference type="InterPro" id="IPR029058">
    <property type="entry name" value="AB_hydrolase_fold"/>
</dbReference>